<organism evidence="2 3">
    <name type="scientific">Halorubrum tropicale</name>
    <dbReference type="NCBI Taxonomy" id="1765655"/>
    <lineage>
        <taxon>Archaea</taxon>
        <taxon>Methanobacteriati</taxon>
        <taxon>Methanobacteriota</taxon>
        <taxon>Stenosarchaea group</taxon>
        <taxon>Halobacteria</taxon>
        <taxon>Halobacteriales</taxon>
        <taxon>Haloferacaceae</taxon>
        <taxon>Halorubrum</taxon>
    </lineage>
</organism>
<dbReference type="InterPro" id="IPR029060">
    <property type="entry name" value="PIN-like_dom_sf"/>
</dbReference>
<dbReference type="STRING" id="1765655.AMR74_01975"/>
<dbReference type="OrthoDB" id="220712at2157"/>
<dbReference type="Gene3D" id="3.40.50.1010">
    <property type="entry name" value="5'-nuclease"/>
    <property type="match status" value="1"/>
</dbReference>
<evidence type="ECO:0000259" key="1">
    <source>
        <dbReference type="Pfam" id="PF01850"/>
    </source>
</evidence>
<dbReference type="PATRIC" id="fig|1705389.3.peg.678"/>
<protein>
    <submittedName>
        <fullName evidence="2">Twitching motility protein PilT</fullName>
    </submittedName>
</protein>
<accession>A0A0N0BSK1</accession>
<dbReference type="Proteomes" id="UP000037747">
    <property type="component" value="Unassembled WGS sequence"/>
</dbReference>
<name>A0A0N0BSK1_9EURY</name>
<keyword evidence="3" id="KW-1185">Reference proteome</keyword>
<comment type="caution">
    <text evidence="2">The sequence shown here is derived from an EMBL/GenBank/DDBJ whole genome shotgun (WGS) entry which is preliminary data.</text>
</comment>
<dbReference type="InterPro" id="IPR002716">
    <property type="entry name" value="PIN_dom"/>
</dbReference>
<sequence>MVFDAEPLVAHADEEPGYEKVAAYLDAVADGVSQGYLNRVNATEVRYILGRKYGESVADEYFEWLGTIGIHPTQGQRVWETASDYILDYNPALGDAYALATADRLGATLLIGGDDDYNEIIADADACLSIERFRHGSA</sequence>
<feature type="domain" description="PIN" evidence="1">
    <location>
        <begin position="1"/>
        <end position="119"/>
    </location>
</feature>
<dbReference type="SUPFAM" id="SSF88723">
    <property type="entry name" value="PIN domain-like"/>
    <property type="match status" value="1"/>
</dbReference>
<proteinExistence type="predicted"/>
<evidence type="ECO:0000313" key="3">
    <source>
        <dbReference type="Proteomes" id="UP000037747"/>
    </source>
</evidence>
<gene>
    <name evidence="2" type="ORF">AMR74_01975</name>
</gene>
<reference evidence="2 3" key="1">
    <citation type="submission" date="2015-08" db="EMBL/GenBank/DDBJ databases">
        <title>Genomes of Isolates from Cabo Rojo, PR.</title>
        <authorList>
            <person name="Sanchez-Nieves R.L."/>
            <person name="Montalvo-Rodriguez R."/>
        </authorList>
    </citation>
    <scope>NUCLEOTIDE SEQUENCE [LARGE SCALE GENOMIC DNA]</scope>
    <source>
        <strain evidence="2 3">5</strain>
    </source>
</reference>
<dbReference type="EMBL" id="LIST01000001">
    <property type="protein sequence ID" value="KOX98296.1"/>
    <property type="molecule type" value="Genomic_DNA"/>
</dbReference>
<dbReference type="AlphaFoldDB" id="A0A0N0BSK1"/>
<dbReference type="Pfam" id="PF01850">
    <property type="entry name" value="PIN"/>
    <property type="match status" value="1"/>
</dbReference>
<evidence type="ECO:0000313" key="2">
    <source>
        <dbReference type="EMBL" id="KOX98296.1"/>
    </source>
</evidence>